<comment type="caution">
    <text evidence="3">The sequence shown here is derived from an EMBL/GenBank/DDBJ whole genome shotgun (WGS) entry which is preliminary data.</text>
</comment>
<dbReference type="RefSeq" id="WP_003504835.1">
    <property type="nucleotide sequence ID" value="NZ_GL834321.1"/>
</dbReference>
<dbReference type="Gene3D" id="3.30.428.10">
    <property type="entry name" value="HIT-like"/>
    <property type="match status" value="1"/>
</dbReference>
<reference evidence="3 4" key="1">
    <citation type="submission" date="2010-12" db="EMBL/GenBank/DDBJ databases">
        <title>The Genome Sequence of Clostridium symbiosum strain WAL-14163.</title>
        <authorList>
            <person name="Earl A."/>
            <person name="Ward D."/>
            <person name="Feldgarden M."/>
            <person name="Gevers D."/>
            <person name="Finegold S.M."/>
            <person name="Summanen P.H."/>
            <person name="Molitoris D.R."/>
            <person name="Vaisanen M.L."/>
            <person name="Daigneault M."/>
            <person name="Young S.K."/>
            <person name="Zeng Q."/>
            <person name="Gargeya S."/>
            <person name="Fitzgerald M."/>
            <person name="Haas B."/>
            <person name="Abouelleil A."/>
            <person name="Alvarado L."/>
            <person name="Arachchi H.M."/>
            <person name="Berlin A."/>
            <person name="Brown A."/>
            <person name="Chapman S.B."/>
            <person name="Chen Z."/>
            <person name="Dunbar C."/>
            <person name="Freedman E."/>
            <person name="Gearin G."/>
            <person name="Gellesch M."/>
            <person name="Goldberg J."/>
            <person name="Griggs A."/>
            <person name="Gujja S."/>
            <person name="Heilman E."/>
            <person name="Heiman D."/>
            <person name="Howarth C."/>
            <person name="Larson L."/>
            <person name="Lui A."/>
            <person name="MacDonald P.J.P."/>
            <person name="Mehta T."/>
            <person name="Montmayeur A."/>
            <person name="Murphy C."/>
            <person name="Neiman D."/>
            <person name="Pearson M."/>
            <person name="Priest M."/>
            <person name="Roberts A."/>
            <person name="Saif S."/>
            <person name="Shea T."/>
            <person name="Shenoy N."/>
            <person name="Sisk P."/>
            <person name="Stolte C."/>
            <person name="Sykes S."/>
            <person name="White J."/>
            <person name="Yandava C."/>
            <person name="Nusbaum C."/>
            <person name="Birren B."/>
        </authorList>
    </citation>
    <scope>NUCLEOTIDE SEQUENCE [LARGE SCALE GENOMIC DNA]</scope>
    <source>
        <strain evidence="3 4">WAL-14163</strain>
    </source>
</reference>
<evidence type="ECO:0000313" key="3">
    <source>
        <dbReference type="EMBL" id="EGA91779.1"/>
    </source>
</evidence>
<dbReference type="PANTHER" id="PTHR46648:SF1">
    <property type="entry name" value="ADENOSINE 5'-MONOPHOSPHORAMIDASE HNT1"/>
    <property type="match status" value="1"/>
</dbReference>
<evidence type="ECO:0000256" key="1">
    <source>
        <dbReference type="PROSITE-ProRule" id="PRU00464"/>
    </source>
</evidence>
<dbReference type="HOGENOM" id="CLU_123330_2_0_9"/>
<protein>
    <submittedName>
        <fullName evidence="3">Histidine triad protein</fullName>
    </submittedName>
</protein>
<gene>
    <name evidence="3" type="ORF">HMPREF9474_04387</name>
</gene>
<sequence>MGCMYCEENENLALLMAPICELPSSRVYLFRNQAYRGRCVVAARNHAEELYELSDEELQGFMQDVKRVCRAVAGTVHPEKINLGLYGDTCKHVHWHIVPKQKDGPDFGGVFQMQPQPQVLLSDAEFETLIEQIREKL</sequence>
<dbReference type="PROSITE" id="PS51084">
    <property type="entry name" value="HIT_2"/>
    <property type="match status" value="1"/>
</dbReference>
<feature type="short sequence motif" description="Histidine triad motif" evidence="1">
    <location>
        <begin position="92"/>
        <end position="96"/>
    </location>
</feature>
<dbReference type="InterPro" id="IPR011146">
    <property type="entry name" value="HIT-like"/>
</dbReference>
<dbReference type="eggNOG" id="COG0537">
    <property type="taxonomic scope" value="Bacteria"/>
</dbReference>
<dbReference type="GO" id="GO:0003824">
    <property type="term" value="F:catalytic activity"/>
    <property type="evidence" value="ECO:0007669"/>
    <property type="project" value="InterPro"/>
</dbReference>
<dbReference type="STRING" id="1512.GCA_900049235_04742"/>
<dbReference type="AlphaFoldDB" id="E7GTZ2"/>
<dbReference type="GO" id="GO:0009117">
    <property type="term" value="P:nucleotide metabolic process"/>
    <property type="evidence" value="ECO:0007669"/>
    <property type="project" value="TreeGrafter"/>
</dbReference>
<proteinExistence type="predicted"/>
<evidence type="ECO:0000259" key="2">
    <source>
        <dbReference type="PROSITE" id="PS51084"/>
    </source>
</evidence>
<accession>E7GTZ2</accession>
<keyword evidence="4" id="KW-1185">Reference proteome</keyword>
<dbReference type="Proteomes" id="UP000002970">
    <property type="component" value="Unassembled WGS sequence"/>
</dbReference>
<dbReference type="EMBL" id="ADLQ01000102">
    <property type="protein sequence ID" value="EGA91779.1"/>
    <property type="molecule type" value="Genomic_DNA"/>
</dbReference>
<dbReference type="SUPFAM" id="SSF54197">
    <property type="entry name" value="HIT-like"/>
    <property type="match status" value="1"/>
</dbReference>
<name>E7GTZ2_CLOS6</name>
<dbReference type="InterPro" id="IPR036265">
    <property type="entry name" value="HIT-like_sf"/>
</dbReference>
<evidence type="ECO:0000313" key="4">
    <source>
        <dbReference type="Proteomes" id="UP000002970"/>
    </source>
</evidence>
<dbReference type="PANTHER" id="PTHR46648">
    <property type="entry name" value="HIT FAMILY PROTEIN 1"/>
    <property type="match status" value="1"/>
</dbReference>
<dbReference type="InterPro" id="IPR001310">
    <property type="entry name" value="Histidine_triad_HIT"/>
</dbReference>
<dbReference type="Pfam" id="PF01230">
    <property type="entry name" value="HIT"/>
    <property type="match status" value="1"/>
</dbReference>
<feature type="domain" description="HIT" evidence="2">
    <location>
        <begin position="1"/>
        <end position="107"/>
    </location>
</feature>
<organism evidence="3 4">
    <name type="scientific">Clostridium symbiosum (strain WAL-14163)</name>
    <dbReference type="NCBI Taxonomy" id="742740"/>
    <lineage>
        <taxon>Bacteria</taxon>
        <taxon>Bacillati</taxon>
        <taxon>Bacillota</taxon>
        <taxon>Clostridia</taxon>
        <taxon>Lachnospirales</taxon>
        <taxon>Lachnospiraceae</taxon>
        <taxon>Otoolea</taxon>
    </lineage>
</organism>